<dbReference type="GO" id="GO:0005783">
    <property type="term" value="C:endoplasmic reticulum"/>
    <property type="evidence" value="ECO:0007669"/>
    <property type="project" value="TreeGrafter"/>
</dbReference>
<evidence type="ECO:0000259" key="2">
    <source>
        <dbReference type="Pfam" id="PF25342"/>
    </source>
</evidence>
<dbReference type="GO" id="GO:0008475">
    <property type="term" value="F:procollagen-lysine 5-dioxygenase activity"/>
    <property type="evidence" value="ECO:0007669"/>
    <property type="project" value="TreeGrafter"/>
</dbReference>
<sequence>MFTSKEPLEKVVFGNIVIYDVVFTAGPLAILERFETHFPGKRILFGAEGYCWPDESLAPDYPLVGFGKRFLNSGLFLGYAKDFYKMITLRKVADDEDDQLYYTKIYLDEKLRNDLKIGLDSASRIFQNLNGVTDDVEVQFDEDTGEALVRLCNYFHLPKSSIFTFEK</sequence>
<dbReference type="AlphaFoldDB" id="A0A3P7KNF5"/>
<evidence type="ECO:0000256" key="1">
    <source>
        <dbReference type="SAM" id="Phobius"/>
    </source>
</evidence>
<name>A0A3P7KNF5_STRVU</name>
<evidence type="ECO:0000313" key="3">
    <source>
        <dbReference type="EMBL" id="VDM72205.1"/>
    </source>
</evidence>
<proteinExistence type="predicted"/>
<dbReference type="OrthoDB" id="69177at2759"/>
<evidence type="ECO:0000313" key="4">
    <source>
        <dbReference type="Proteomes" id="UP000270094"/>
    </source>
</evidence>
<dbReference type="PANTHER" id="PTHR10730">
    <property type="entry name" value="PROCOLLAGEN-LYSINE,2-OXOGLUTARATE 5-DIOXYGENASE/GLYCOSYLTRANSFERASE 25 FAMILY MEMBER"/>
    <property type="match status" value="1"/>
</dbReference>
<keyword evidence="1" id="KW-1133">Transmembrane helix</keyword>
<organism evidence="3 4">
    <name type="scientific">Strongylus vulgaris</name>
    <name type="common">Blood worm</name>
    <dbReference type="NCBI Taxonomy" id="40348"/>
    <lineage>
        <taxon>Eukaryota</taxon>
        <taxon>Metazoa</taxon>
        <taxon>Ecdysozoa</taxon>
        <taxon>Nematoda</taxon>
        <taxon>Chromadorea</taxon>
        <taxon>Rhabditida</taxon>
        <taxon>Rhabditina</taxon>
        <taxon>Rhabditomorpha</taxon>
        <taxon>Strongyloidea</taxon>
        <taxon>Strongylidae</taxon>
        <taxon>Strongylus</taxon>
    </lineage>
</organism>
<dbReference type="InterPro" id="IPR057589">
    <property type="entry name" value="GT_PLOD"/>
</dbReference>
<protein>
    <recommendedName>
        <fullName evidence="2">PLOD1-3-like GT domain-containing protein</fullName>
    </recommendedName>
</protein>
<keyword evidence="1" id="KW-0812">Transmembrane</keyword>
<accession>A0A3P7KNF5</accession>
<dbReference type="InterPro" id="IPR050757">
    <property type="entry name" value="Collagen_mod_GT25"/>
</dbReference>
<dbReference type="Pfam" id="PF25342">
    <property type="entry name" value="GT_PLOD"/>
    <property type="match status" value="1"/>
</dbReference>
<keyword evidence="4" id="KW-1185">Reference proteome</keyword>
<keyword evidence="1" id="KW-0472">Membrane</keyword>
<dbReference type="PANTHER" id="PTHR10730:SF45">
    <property type="entry name" value="PROCOLLAGEN-LYSINE,2-OXOGLUTARATE 5-DIOXYGENASE"/>
    <property type="match status" value="1"/>
</dbReference>
<feature type="domain" description="PLOD1-3-like GT" evidence="2">
    <location>
        <begin position="18"/>
        <end position="146"/>
    </location>
</feature>
<gene>
    <name evidence="3" type="ORF">SVUK_LOCUS7203</name>
</gene>
<feature type="transmembrane region" description="Helical" evidence="1">
    <location>
        <begin position="12"/>
        <end position="31"/>
    </location>
</feature>
<reference evidence="3 4" key="1">
    <citation type="submission" date="2018-11" db="EMBL/GenBank/DDBJ databases">
        <authorList>
            <consortium name="Pathogen Informatics"/>
        </authorList>
    </citation>
    <scope>NUCLEOTIDE SEQUENCE [LARGE SCALE GENOMIC DNA]</scope>
</reference>
<dbReference type="EMBL" id="UYYB01024215">
    <property type="protein sequence ID" value="VDM72205.1"/>
    <property type="molecule type" value="Genomic_DNA"/>
</dbReference>
<dbReference type="Proteomes" id="UP000270094">
    <property type="component" value="Unassembled WGS sequence"/>
</dbReference>